<dbReference type="InterPro" id="IPR031924">
    <property type="entry name" value="GH115"/>
</dbReference>
<protein>
    <recommendedName>
        <fullName evidence="3">Gylcosyl hydrolase 115 C-terminal domain-containing protein</fullName>
    </recommendedName>
</protein>
<dbReference type="PANTHER" id="PTHR37842:SF2">
    <property type="entry name" value="GYLCOSYL HYDROLASE 115 C-TERMINAL DOMAIN-CONTAINING PROTEIN"/>
    <property type="match status" value="1"/>
</dbReference>
<keyword evidence="2" id="KW-0812">Transmembrane</keyword>
<evidence type="ECO:0000259" key="3">
    <source>
        <dbReference type="Pfam" id="PF17829"/>
    </source>
</evidence>
<reference evidence="4" key="1">
    <citation type="submission" date="2022-07" db="EMBL/GenBank/DDBJ databases">
        <title>Taxonomy of Novel Oxalotrophic and Methylotrophic Bacteria.</title>
        <authorList>
            <person name="Sahin N."/>
            <person name="Tani A."/>
        </authorList>
    </citation>
    <scope>NUCLEOTIDE SEQUENCE</scope>
    <source>
        <strain evidence="4">Y10</strain>
    </source>
</reference>
<dbReference type="Pfam" id="PF17829">
    <property type="entry name" value="GH115_C"/>
    <property type="match status" value="1"/>
</dbReference>
<evidence type="ECO:0000313" key="5">
    <source>
        <dbReference type="Proteomes" id="UP001143543"/>
    </source>
</evidence>
<keyword evidence="1" id="KW-0378">Hydrolase</keyword>
<evidence type="ECO:0000256" key="2">
    <source>
        <dbReference type="SAM" id="Phobius"/>
    </source>
</evidence>
<feature type="transmembrane region" description="Helical" evidence="2">
    <location>
        <begin position="12"/>
        <end position="31"/>
    </location>
</feature>
<evidence type="ECO:0000256" key="1">
    <source>
        <dbReference type="ARBA" id="ARBA00022801"/>
    </source>
</evidence>
<accession>A0ABQ5MIX0</accession>
<dbReference type="Proteomes" id="UP001143543">
    <property type="component" value="Unassembled WGS sequence"/>
</dbReference>
<feature type="domain" description="Gylcosyl hydrolase 115 C-terminal" evidence="3">
    <location>
        <begin position="791"/>
        <end position="959"/>
    </location>
</feature>
<dbReference type="InterPro" id="IPR041437">
    <property type="entry name" value="GH115_C"/>
</dbReference>
<dbReference type="Gene3D" id="2.60.120.1620">
    <property type="match status" value="1"/>
</dbReference>
<dbReference type="Pfam" id="PF15979">
    <property type="entry name" value="Glyco_hydro_115"/>
    <property type="match status" value="1"/>
</dbReference>
<dbReference type="PANTHER" id="PTHR37842">
    <property type="match status" value="1"/>
</dbReference>
<keyword evidence="5" id="KW-1185">Reference proteome</keyword>
<dbReference type="Gene3D" id="1.20.58.2150">
    <property type="match status" value="1"/>
</dbReference>
<dbReference type="EMBL" id="BRVO01000002">
    <property type="protein sequence ID" value="GLB49344.1"/>
    <property type="molecule type" value="Genomic_DNA"/>
</dbReference>
<dbReference type="InterPro" id="IPR042301">
    <property type="entry name" value="GH115_sf"/>
</dbReference>
<keyword evidence="2" id="KW-1133">Transmembrane helix</keyword>
<name>A0ABQ5MIX0_9FLAO</name>
<dbReference type="Gene3D" id="3.30.379.10">
    <property type="entry name" value="Chitobiase/beta-hexosaminidase domain 2-like"/>
    <property type="match status" value="1"/>
</dbReference>
<dbReference type="Gene3D" id="3.20.20.520">
    <property type="entry name" value="Glycosyl hydrolase family 115"/>
    <property type="match status" value="1"/>
</dbReference>
<proteinExistence type="predicted"/>
<comment type="caution">
    <text evidence="4">The sequence shown here is derived from an EMBL/GenBank/DDBJ whole genome shotgun (WGS) entry which is preliminary data.</text>
</comment>
<dbReference type="InterPro" id="IPR029018">
    <property type="entry name" value="Hex-like_dom2"/>
</dbReference>
<dbReference type="RefSeq" id="WP_281764981.1">
    <property type="nucleotide sequence ID" value="NZ_BRVO01000002.1"/>
</dbReference>
<organism evidence="4 5">
    <name type="scientific">Neptunitalea lumnitzerae</name>
    <dbReference type="NCBI Taxonomy" id="2965509"/>
    <lineage>
        <taxon>Bacteria</taxon>
        <taxon>Pseudomonadati</taxon>
        <taxon>Bacteroidota</taxon>
        <taxon>Flavobacteriia</taxon>
        <taxon>Flavobacteriales</taxon>
        <taxon>Flavobacteriaceae</taxon>
        <taxon>Neptunitalea</taxon>
    </lineage>
</organism>
<keyword evidence="2" id="KW-0472">Membrane</keyword>
<dbReference type="SUPFAM" id="SSF55545">
    <property type="entry name" value="beta-N-acetylhexosaminidase-like domain"/>
    <property type="match status" value="1"/>
</dbReference>
<evidence type="ECO:0000313" key="4">
    <source>
        <dbReference type="EMBL" id="GLB49344.1"/>
    </source>
</evidence>
<sequence length="970" mass="112500">MSFFMYLHIKSGIINILIVVTVFLFTVQFQAQERKTFFIKENDPVKIVYDNQGTTLDSIVSYLLADDLERVLSWKPRVLKFNGDLDLENAILIGNYKSKFIKTYVKDTINSNFLSQSESFFTGLRKNVNNAPNFIIAGTDARGTAYGVFSISEQIGVNPWYWWADVPTIKKNEIRINATDKYSNEPSVKFRGIFLNDEDWGLQPWAAKTFEPEISDIGPKTYSKIFELLLRLKANTIWPAMHPSTKAFFHYSENPKIAKLYHIVVGTSHAEPMLRNNVDEWKKSYGKFDFKSNQETILKYWDQRVKEAKDIHGIYTVGIRGIHDSGMEGVSSTKEGAELLTTVIKKQRELLSKYNEKPINTIPQAFTVYKEVLKLYDFGIDLPQDITLVWTDDNYGYIRRLSDSLEQQGSGGSGVYYHASYWGRPHDYLWLSTTSPFLIKEEMLKAYEMNARNMWILNVGDIKPASYEMQLFLDMAYDINPFLEKRSIINHQQSFYENIFGKDNAHKITALKNSYYELAYERKPEYMGWSQTEPTTPVKATAYNPYNYGDEINLRLGYYERLGNVSDSIYKSLPVELKSTFFQLIHYPVKGAMYMNQKHLYRDLAEKYEQSNRVEANVFKDKSLAAYDSIIYITEQYNLHISNGKWNHIMSMQPRKLPVFDKPSIDISISESNPMGISYQIEGYVDKGSELPTFYKGFGDSYYIDVFLTKQGKEKWHFKNLPKYLKVSKHSGLLESDNNKYSERIKFSVDWNLISKEDNINTVFYLRVGSEIFPIKVNIQDYKEVNCNECFYEKNGFAVAYAASGFQENTRGDVVWKPVKGLGYTSSVMQAVPFKMKPLDTLHFSRNHPKLKYQFYTESITDTAKLVLAALPSHPLTKNHKVRVGVQWDNEEINIVNFETYGRSEEWKQNVLRNLAIKEMNVSLKKKGKHTLTIYMIDEGVALDFIYVKTNAETLPYSLLEETNNKIKYQ</sequence>
<gene>
    <name evidence="4" type="ORF">Y10_17120</name>
</gene>